<evidence type="ECO:0000256" key="1">
    <source>
        <dbReference type="ARBA" id="ARBA00022679"/>
    </source>
</evidence>
<comment type="caution">
    <text evidence="3">The sequence shown here is derived from an EMBL/GenBank/DDBJ whole genome shotgun (WGS) entry which is preliminary data.</text>
</comment>
<dbReference type="InterPro" id="IPR026634">
    <property type="entry name" value="TPST-like"/>
</dbReference>
<dbReference type="Gene3D" id="3.40.50.300">
    <property type="entry name" value="P-loop containing nucleotide triphosphate hydrolases"/>
    <property type="match status" value="1"/>
</dbReference>
<evidence type="ECO:0000259" key="2">
    <source>
        <dbReference type="Pfam" id="PF00685"/>
    </source>
</evidence>
<dbReference type="RefSeq" id="WP_189472728.1">
    <property type="nucleotide sequence ID" value="NZ_BMXS01000037.1"/>
</dbReference>
<accession>A0ABQ2ZAC7</accession>
<feature type="domain" description="Sulfotransferase" evidence="2">
    <location>
        <begin position="8"/>
        <end position="254"/>
    </location>
</feature>
<dbReference type="Proteomes" id="UP000653056">
    <property type="component" value="Unassembled WGS sequence"/>
</dbReference>
<protein>
    <recommendedName>
        <fullName evidence="2">Sulfotransferase domain-containing protein</fullName>
    </recommendedName>
</protein>
<dbReference type="SUPFAM" id="SSF52540">
    <property type="entry name" value="P-loop containing nucleoside triphosphate hydrolases"/>
    <property type="match status" value="1"/>
</dbReference>
<dbReference type="PANTHER" id="PTHR12788:SF10">
    <property type="entry name" value="PROTEIN-TYROSINE SULFOTRANSFERASE"/>
    <property type="match status" value="1"/>
</dbReference>
<keyword evidence="4" id="KW-1185">Reference proteome</keyword>
<sequence length="289" mass="32916">MSHNAYSPVLIIGAPRSGTNMLRDVLCELEGVATWPCDEINYIWRHGNVRYPSDEIPSERATPAIQAYVKKQFVWVAKRYQASTVVEKTCANSLRVPFVDRAVPDAKYIYICRDGIDTTGSAKLRWTAKLDIPYLFEKVRFVPLADLPYYGTRYLWSRVYRLFSREKRLAFWGPALDGMDDILERHSLNEVCALQWQRCVENAEAAFAEMPDDKVIRIRYEDFVRQPKQELTKVLDFIGVRASDDQVANAVAGVSSKSIGKGRASLSDDEVARLDALVGETLERYGYRG</sequence>
<dbReference type="Pfam" id="PF00685">
    <property type="entry name" value="Sulfotransfer_1"/>
    <property type="match status" value="1"/>
</dbReference>
<evidence type="ECO:0000313" key="3">
    <source>
        <dbReference type="EMBL" id="GGY10176.1"/>
    </source>
</evidence>
<reference evidence="4" key="1">
    <citation type="journal article" date="2019" name="Int. J. Syst. Evol. Microbiol.">
        <title>The Global Catalogue of Microorganisms (GCM) 10K type strain sequencing project: providing services to taxonomists for standard genome sequencing and annotation.</title>
        <authorList>
            <consortium name="The Broad Institute Genomics Platform"/>
            <consortium name="The Broad Institute Genome Sequencing Center for Infectious Disease"/>
            <person name="Wu L."/>
            <person name="Ma J."/>
        </authorList>
    </citation>
    <scope>NUCLEOTIDE SEQUENCE [LARGE SCALE GENOMIC DNA]</scope>
    <source>
        <strain evidence="4">KCTC 22228</strain>
    </source>
</reference>
<dbReference type="PANTHER" id="PTHR12788">
    <property type="entry name" value="PROTEIN-TYROSINE SULFOTRANSFERASE 2"/>
    <property type="match status" value="1"/>
</dbReference>
<dbReference type="InterPro" id="IPR027417">
    <property type="entry name" value="P-loop_NTPase"/>
</dbReference>
<organism evidence="3 4">
    <name type="scientific">Litchfieldella qijiaojingensis</name>
    <dbReference type="NCBI Taxonomy" id="980347"/>
    <lineage>
        <taxon>Bacteria</taxon>
        <taxon>Pseudomonadati</taxon>
        <taxon>Pseudomonadota</taxon>
        <taxon>Gammaproteobacteria</taxon>
        <taxon>Oceanospirillales</taxon>
        <taxon>Halomonadaceae</taxon>
        <taxon>Litchfieldella</taxon>
    </lineage>
</organism>
<keyword evidence="1" id="KW-0808">Transferase</keyword>
<evidence type="ECO:0000313" key="4">
    <source>
        <dbReference type="Proteomes" id="UP000653056"/>
    </source>
</evidence>
<dbReference type="EMBL" id="BMXS01000037">
    <property type="protein sequence ID" value="GGY10176.1"/>
    <property type="molecule type" value="Genomic_DNA"/>
</dbReference>
<name>A0ABQ2ZAC7_9GAMM</name>
<dbReference type="InterPro" id="IPR000863">
    <property type="entry name" value="Sulfotransferase_dom"/>
</dbReference>
<gene>
    <name evidence="3" type="ORF">GCM10007160_41710</name>
</gene>
<proteinExistence type="predicted"/>